<organism evidence="6 7">
    <name type="scientific">Actinoplanes teichomyceticus</name>
    <dbReference type="NCBI Taxonomy" id="1867"/>
    <lineage>
        <taxon>Bacteria</taxon>
        <taxon>Bacillati</taxon>
        <taxon>Actinomycetota</taxon>
        <taxon>Actinomycetes</taxon>
        <taxon>Micromonosporales</taxon>
        <taxon>Micromonosporaceae</taxon>
        <taxon>Actinoplanes</taxon>
    </lineage>
</organism>
<dbReference type="GO" id="GO:0003700">
    <property type="term" value="F:DNA-binding transcription factor activity"/>
    <property type="evidence" value="ECO:0007669"/>
    <property type="project" value="InterPro"/>
</dbReference>
<dbReference type="SUPFAM" id="SSF46785">
    <property type="entry name" value="Winged helix' DNA-binding domain"/>
    <property type="match status" value="1"/>
</dbReference>
<sequence length="276" mass="28307">MSSRDATAADQAALRALAHPVRLRIMSLLTGASLTAAEVARALGISHANASYHLRNLLSGGLIVAAGEEKIRGGLAKRYSYDPASPGRPSTPEWSRLFGPAAGEPTRPAALGHRPGGAGVLAGAEIWVDPATWRDVRDRIAAAVHDLHAAARPPGSPGTIRTSTTVALFEMGHGFHNAPGALGQLPGAGFPDVRHAGDEPPGAGFHRAPRPGGEAAGPGVHRAPRPGGEAAGPGFHRAPRPGGKAADPGSHHAPRPGGVPFEAESHHVARPERQPE</sequence>
<keyword evidence="3" id="KW-0804">Transcription</keyword>
<evidence type="ECO:0000313" key="7">
    <source>
        <dbReference type="Proteomes" id="UP000320239"/>
    </source>
</evidence>
<dbReference type="RefSeq" id="WP_239082728.1">
    <property type="nucleotide sequence ID" value="NZ_BOMX01000165.1"/>
</dbReference>
<dbReference type="CDD" id="cd00090">
    <property type="entry name" value="HTH_ARSR"/>
    <property type="match status" value="1"/>
</dbReference>
<feature type="domain" description="HTH arsR-type" evidence="5">
    <location>
        <begin position="12"/>
        <end position="103"/>
    </location>
</feature>
<dbReference type="InterPro" id="IPR051081">
    <property type="entry name" value="HTH_MetalResp_TranReg"/>
</dbReference>
<protein>
    <submittedName>
        <fullName evidence="6">Helix-turn-helix protein</fullName>
    </submittedName>
</protein>
<proteinExistence type="predicted"/>
<dbReference type="InterPro" id="IPR001845">
    <property type="entry name" value="HTH_ArsR_DNA-bd_dom"/>
</dbReference>
<keyword evidence="2" id="KW-0238">DNA-binding</keyword>
<reference evidence="6 7" key="1">
    <citation type="submission" date="2019-06" db="EMBL/GenBank/DDBJ databases">
        <title>Sequencing the genomes of 1000 actinobacteria strains.</title>
        <authorList>
            <person name="Klenk H.-P."/>
        </authorList>
    </citation>
    <scope>NUCLEOTIDE SEQUENCE [LARGE SCALE GENOMIC DNA]</scope>
    <source>
        <strain evidence="6 7">DSM 43866</strain>
    </source>
</reference>
<gene>
    <name evidence="6" type="ORF">FHX34_1011557</name>
</gene>
<dbReference type="Gene3D" id="1.10.10.10">
    <property type="entry name" value="Winged helix-like DNA-binding domain superfamily/Winged helix DNA-binding domain"/>
    <property type="match status" value="1"/>
</dbReference>
<dbReference type="GO" id="GO:0003677">
    <property type="term" value="F:DNA binding"/>
    <property type="evidence" value="ECO:0007669"/>
    <property type="project" value="UniProtKB-KW"/>
</dbReference>
<evidence type="ECO:0000256" key="1">
    <source>
        <dbReference type="ARBA" id="ARBA00023015"/>
    </source>
</evidence>
<name>A0A561WRT8_ACTTI</name>
<dbReference type="PANTHER" id="PTHR33154">
    <property type="entry name" value="TRANSCRIPTIONAL REGULATOR, ARSR FAMILY"/>
    <property type="match status" value="1"/>
</dbReference>
<evidence type="ECO:0000259" key="5">
    <source>
        <dbReference type="SMART" id="SM00418"/>
    </source>
</evidence>
<feature type="compositionally biased region" description="Low complexity" evidence="4">
    <location>
        <begin position="210"/>
        <end position="234"/>
    </location>
</feature>
<evidence type="ECO:0000256" key="4">
    <source>
        <dbReference type="SAM" id="MobiDB-lite"/>
    </source>
</evidence>
<dbReference type="EMBL" id="VIWY01000001">
    <property type="protein sequence ID" value="TWG26569.1"/>
    <property type="molecule type" value="Genomic_DNA"/>
</dbReference>
<dbReference type="AlphaFoldDB" id="A0A561WRT8"/>
<accession>A0A561WRT8</accession>
<keyword evidence="7" id="KW-1185">Reference proteome</keyword>
<dbReference type="SMART" id="SM00418">
    <property type="entry name" value="HTH_ARSR"/>
    <property type="match status" value="1"/>
</dbReference>
<dbReference type="Proteomes" id="UP000320239">
    <property type="component" value="Unassembled WGS sequence"/>
</dbReference>
<dbReference type="InterPro" id="IPR036388">
    <property type="entry name" value="WH-like_DNA-bd_sf"/>
</dbReference>
<evidence type="ECO:0000313" key="6">
    <source>
        <dbReference type="EMBL" id="TWG26569.1"/>
    </source>
</evidence>
<feature type="region of interest" description="Disordered" evidence="4">
    <location>
        <begin position="186"/>
        <end position="276"/>
    </location>
</feature>
<dbReference type="PRINTS" id="PR00778">
    <property type="entry name" value="HTHARSR"/>
</dbReference>
<evidence type="ECO:0000256" key="2">
    <source>
        <dbReference type="ARBA" id="ARBA00023125"/>
    </source>
</evidence>
<keyword evidence="1" id="KW-0805">Transcription regulation</keyword>
<feature type="compositionally biased region" description="Basic and acidic residues" evidence="4">
    <location>
        <begin position="263"/>
        <end position="276"/>
    </location>
</feature>
<dbReference type="Pfam" id="PF12840">
    <property type="entry name" value="HTH_20"/>
    <property type="match status" value="1"/>
</dbReference>
<dbReference type="InterPro" id="IPR036390">
    <property type="entry name" value="WH_DNA-bd_sf"/>
</dbReference>
<dbReference type="PANTHER" id="PTHR33154:SF33">
    <property type="entry name" value="TRANSCRIPTIONAL REPRESSOR SDPR"/>
    <property type="match status" value="1"/>
</dbReference>
<comment type="caution">
    <text evidence="6">The sequence shown here is derived from an EMBL/GenBank/DDBJ whole genome shotgun (WGS) entry which is preliminary data.</text>
</comment>
<dbReference type="InterPro" id="IPR011991">
    <property type="entry name" value="ArsR-like_HTH"/>
</dbReference>
<evidence type="ECO:0000256" key="3">
    <source>
        <dbReference type="ARBA" id="ARBA00023163"/>
    </source>
</evidence>